<reference evidence="2" key="1">
    <citation type="submission" date="2014-11" db="EMBL/GenBank/DDBJ databases">
        <authorList>
            <person name="Amaro Gonzalez C."/>
        </authorList>
    </citation>
    <scope>NUCLEOTIDE SEQUENCE</scope>
</reference>
<feature type="region of interest" description="Disordered" evidence="1">
    <location>
        <begin position="1"/>
        <end position="31"/>
    </location>
</feature>
<feature type="compositionally biased region" description="Polar residues" evidence="1">
    <location>
        <begin position="1"/>
        <end position="15"/>
    </location>
</feature>
<name>A0A0E9Q347_ANGAN</name>
<accession>A0A0E9Q347</accession>
<evidence type="ECO:0000313" key="2">
    <source>
        <dbReference type="EMBL" id="JAH10740.1"/>
    </source>
</evidence>
<feature type="compositionally biased region" description="Basic and acidic residues" evidence="1">
    <location>
        <begin position="16"/>
        <end position="31"/>
    </location>
</feature>
<dbReference type="AlphaFoldDB" id="A0A0E9Q347"/>
<organism evidence="2">
    <name type="scientific">Anguilla anguilla</name>
    <name type="common">European freshwater eel</name>
    <name type="synonym">Muraena anguilla</name>
    <dbReference type="NCBI Taxonomy" id="7936"/>
    <lineage>
        <taxon>Eukaryota</taxon>
        <taxon>Metazoa</taxon>
        <taxon>Chordata</taxon>
        <taxon>Craniata</taxon>
        <taxon>Vertebrata</taxon>
        <taxon>Euteleostomi</taxon>
        <taxon>Actinopterygii</taxon>
        <taxon>Neopterygii</taxon>
        <taxon>Teleostei</taxon>
        <taxon>Anguilliformes</taxon>
        <taxon>Anguillidae</taxon>
        <taxon>Anguilla</taxon>
    </lineage>
</organism>
<reference evidence="2" key="2">
    <citation type="journal article" date="2015" name="Fish Shellfish Immunol.">
        <title>Early steps in the European eel (Anguilla anguilla)-Vibrio vulnificus interaction in the gills: Role of the RtxA13 toxin.</title>
        <authorList>
            <person name="Callol A."/>
            <person name="Pajuelo D."/>
            <person name="Ebbesson L."/>
            <person name="Teles M."/>
            <person name="MacKenzie S."/>
            <person name="Amaro C."/>
        </authorList>
    </citation>
    <scope>NUCLEOTIDE SEQUENCE</scope>
</reference>
<protein>
    <submittedName>
        <fullName evidence="2">Uncharacterized protein</fullName>
    </submittedName>
</protein>
<dbReference type="EMBL" id="GBXM01097837">
    <property type="protein sequence ID" value="JAH10740.1"/>
    <property type="molecule type" value="Transcribed_RNA"/>
</dbReference>
<evidence type="ECO:0000256" key="1">
    <source>
        <dbReference type="SAM" id="MobiDB-lite"/>
    </source>
</evidence>
<sequence>MQCNLNNHKISLTSEPNRKCQEKGGELKPFL</sequence>
<proteinExistence type="predicted"/>